<keyword evidence="2" id="KW-0677">Repeat</keyword>
<organism evidence="6">
    <name type="scientific">Anisakis simplex</name>
    <name type="common">Herring worm</name>
    <dbReference type="NCBI Taxonomy" id="6269"/>
    <lineage>
        <taxon>Eukaryota</taxon>
        <taxon>Metazoa</taxon>
        <taxon>Ecdysozoa</taxon>
        <taxon>Nematoda</taxon>
        <taxon>Chromadorea</taxon>
        <taxon>Rhabditida</taxon>
        <taxon>Spirurina</taxon>
        <taxon>Ascaridomorpha</taxon>
        <taxon>Ascaridoidea</taxon>
        <taxon>Anisakidae</taxon>
        <taxon>Anisakis</taxon>
        <taxon>Anisakis simplex complex</taxon>
    </lineage>
</organism>
<comment type="similarity">
    <text evidence="3">Belongs to the WD repeat PROPPIN family.</text>
</comment>
<evidence type="ECO:0000313" key="4">
    <source>
        <dbReference type="EMBL" id="VDK47184.1"/>
    </source>
</evidence>
<protein>
    <submittedName>
        <fullName evidence="6">WD repeat domain phosphoinositide-interacting protein 3</fullName>
    </submittedName>
</protein>
<keyword evidence="1" id="KW-0853">WD repeat</keyword>
<evidence type="ECO:0000313" key="6">
    <source>
        <dbReference type="WBParaSite" id="ASIM_0001289901-mRNA-1"/>
    </source>
</evidence>
<evidence type="ECO:0000256" key="1">
    <source>
        <dbReference type="ARBA" id="ARBA00022574"/>
    </source>
</evidence>
<dbReference type="InterPro" id="IPR015943">
    <property type="entry name" value="WD40/YVTN_repeat-like_dom_sf"/>
</dbReference>
<dbReference type="InterPro" id="IPR036322">
    <property type="entry name" value="WD40_repeat_dom_sf"/>
</dbReference>
<reference evidence="6" key="1">
    <citation type="submission" date="2016-04" db="UniProtKB">
        <authorList>
            <consortium name="WormBaseParasite"/>
        </authorList>
    </citation>
    <scope>IDENTIFICATION</scope>
</reference>
<proteinExistence type="inferred from homology"/>
<evidence type="ECO:0000256" key="2">
    <source>
        <dbReference type="ARBA" id="ARBA00022737"/>
    </source>
</evidence>
<reference evidence="4 5" key="2">
    <citation type="submission" date="2018-11" db="EMBL/GenBank/DDBJ databases">
        <authorList>
            <consortium name="Pathogen Informatics"/>
        </authorList>
    </citation>
    <scope>NUCLEOTIDE SEQUENCE [LARGE SCALE GENOMIC DNA]</scope>
</reference>
<dbReference type="AlphaFoldDB" id="A0A0M3JX46"/>
<evidence type="ECO:0000256" key="3">
    <source>
        <dbReference type="ARBA" id="ARBA00025740"/>
    </source>
</evidence>
<dbReference type="SUPFAM" id="SSF50978">
    <property type="entry name" value="WD40 repeat-like"/>
    <property type="match status" value="1"/>
</dbReference>
<dbReference type="InterPro" id="IPR048720">
    <property type="entry name" value="PROPPIN"/>
</dbReference>
<dbReference type="EMBL" id="UYRR01031175">
    <property type="protein sequence ID" value="VDK47184.1"/>
    <property type="molecule type" value="Genomic_DNA"/>
</dbReference>
<accession>A0A0M3JX46</accession>
<dbReference type="Pfam" id="PF21032">
    <property type="entry name" value="PROPPIN"/>
    <property type="match status" value="1"/>
</dbReference>
<dbReference type="Proteomes" id="UP000267096">
    <property type="component" value="Unassembled WGS sequence"/>
</dbReference>
<dbReference type="PANTHER" id="PTHR11227">
    <property type="entry name" value="WD-REPEAT PROTEIN INTERACTING WITH PHOSPHOINOSIDES WIPI -RELATED"/>
    <property type="match status" value="1"/>
</dbReference>
<sequence length="309" mass="34366">MRGFSSVQSVSFNQDFGCFACGLESGFRLFNVDPLKSTYGEKLDGGIAKVEMLFRCNYVALIGNGTKASFPSNAVVVWDIANRSEVTRIEMNADVNGVRLRRDRIVIILETKIHVFSFTDSPSQLHVFDTSQNPRAICCLCPSSNNSLLVFPSPTSPSVVMCVNLADPDAPAKTITAHMRPLATIALNSDANYLLQLNQFLFSLNFSPDSSMLCVSSNHNTVHLFDLNDEEKRKKTPLRRLTLPGSVSFSRFQLPFSTKKNEQCICAFSSQAESVIAISSNGCYCKFNFDRNHGDCMRQTCVIYLEMNE</sequence>
<dbReference type="OrthoDB" id="1667587at2759"/>
<name>A0A0M3JX46_ANISI</name>
<dbReference type="WBParaSite" id="ASIM_0001289901-mRNA-1">
    <property type="protein sequence ID" value="ASIM_0001289901-mRNA-1"/>
    <property type="gene ID" value="ASIM_0001289901"/>
</dbReference>
<evidence type="ECO:0000313" key="5">
    <source>
        <dbReference type="Proteomes" id="UP000267096"/>
    </source>
</evidence>
<gene>
    <name evidence="4" type="ORF">ASIM_LOCUS12365</name>
</gene>
<dbReference type="Gene3D" id="2.130.10.10">
    <property type="entry name" value="YVTN repeat-like/Quinoprotein amine dehydrogenase"/>
    <property type="match status" value="1"/>
</dbReference>
<keyword evidence="5" id="KW-1185">Reference proteome</keyword>